<dbReference type="InterPro" id="IPR043519">
    <property type="entry name" value="NT_sf"/>
</dbReference>
<dbReference type="RefSeq" id="WP_179372772.1">
    <property type="nucleotide sequence ID" value="NZ_CP026995.1"/>
</dbReference>
<dbReference type="GeneID" id="56067615"/>
<gene>
    <name evidence="2" type="ORF">C5F50_05970</name>
</gene>
<organism evidence="2 3">
    <name type="scientific">Nitrosopumilus ureiphilus</name>
    <dbReference type="NCBI Taxonomy" id="1470067"/>
    <lineage>
        <taxon>Archaea</taxon>
        <taxon>Nitrososphaerota</taxon>
        <taxon>Nitrososphaeria</taxon>
        <taxon>Nitrosopumilales</taxon>
        <taxon>Nitrosopumilaceae</taxon>
        <taxon>Nitrosopumilus</taxon>
    </lineage>
</organism>
<dbReference type="OrthoDB" id="12126at2157"/>
<name>A0A7D5M4Q7_9ARCH</name>
<dbReference type="AlphaFoldDB" id="A0A7D5M4Q7"/>
<evidence type="ECO:0000313" key="3">
    <source>
        <dbReference type="Proteomes" id="UP000509478"/>
    </source>
</evidence>
<accession>A0A7D5M4Q7</accession>
<proteinExistence type="predicted"/>
<sequence length="169" mass="19689">MSLNKQVLLDFLEELDKELERKITVVAVGGTAMTLHNAKESTIDVNFTIPAEDYAEFHRVLNLVPHGFKVDTWNNGMVFSQDLPDDYLKNSRNVRTKMKNMKLKTLDPLDIIVTKIGRLNERDKEDIAMCIKKFKITKAQIKKRAKQVIYTGREENYEINLNHVMKKFF</sequence>
<protein>
    <recommendedName>
        <fullName evidence="1">DUF6036 domain-containing protein</fullName>
    </recommendedName>
</protein>
<evidence type="ECO:0000259" key="1">
    <source>
        <dbReference type="Pfam" id="PF19502"/>
    </source>
</evidence>
<reference evidence="2 3" key="1">
    <citation type="submission" date="2018-02" db="EMBL/GenBank/DDBJ databases">
        <title>Complete genome of Nitrosopumilus ureaphilus PS0.</title>
        <authorList>
            <person name="Qin W."/>
            <person name="Zheng Y."/>
            <person name="Stahl D.A."/>
        </authorList>
    </citation>
    <scope>NUCLEOTIDE SEQUENCE [LARGE SCALE GENOMIC DNA]</scope>
    <source>
        <strain evidence="2 3">PS0</strain>
    </source>
</reference>
<dbReference type="Proteomes" id="UP000509478">
    <property type="component" value="Chromosome"/>
</dbReference>
<evidence type="ECO:0000313" key="2">
    <source>
        <dbReference type="EMBL" id="QLH06672.1"/>
    </source>
</evidence>
<dbReference type="SUPFAM" id="SSF81301">
    <property type="entry name" value="Nucleotidyltransferase"/>
    <property type="match status" value="1"/>
</dbReference>
<dbReference type="InterPro" id="IPR045792">
    <property type="entry name" value="DUF6036"/>
</dbReference>
<dbReference type="Pfam" id="PF19502">
    <property type="entry name" value="DUF6036"/>
    <property type="match status" value="1"/>
</dbReference>
<feature type="domain" description="DUF6036" evidence="1">
    <location>
        <begin position="11"/>
        <end position="145"/>
    </location>
</feature>
<dbReference type="KEGG" id="nue:C5F50_05970"/>
<dbReference type="EMBL" id="CP026995">
    <property type="protein sequence ID" value="QLH06672.1"/>
    <property type="molecule type" value="Genomic_DNA"/>
</dbReference>
<keyword evidence="3" id="KW-1185">Reference proteome</keyword>